<dbReference type="EMBL" id="CM043036">
    <property type="protein sequence ID" value="KAI4581216.1"/>
    <property type="molecule type" value="Genomic_DNA"/>
</dbReference>
<reference evidence="1" key="1">
    <citation type="submission" date="2022-03" db="EMBL/GenBank/DDBJ databases">
        <title>Genomic analyses of argali, domestic sheep and their hybrids provide insights into chromosomal evolution, heterosis and genetic basis of agronomic traits.</title>
        <authorList>
            <person name="Li M."/>
        </authorList>
    </citation>
    <scope>NUCLEOTIDE SEQUENCE</scope>
    <source>
        <strain evidence="1">F1 hybrid</strain>
    </source>
</reference>
<keyword evidence="2" id="KW-1185">Reference proteome</keyword>
<evidence type="ECO:0000313" key="2">
    <source>
        <dbReference type="Proteomes" id="UP001057279"/>
    </source>
</evidence>
<name>A0ACB9UUR5_9CETA</name>
<dbReference type="Proteomes" id="UP001057279">
    <property type="component" value="Linkage Group LG11"/>
</dbReference>
<gene>
    <name evidence="1" type="ORF">MJG53_010758</name>
</gene>
<comment type="caution">
    <text evidence="1">The sequence shown here is derived from an EMBL/GenBank/DDBJ whole genome shotgun (WGS) entry which is preliminary data.</text>
</comment>
<organism evidence="1 2">
    <name type="scientific">Ovis ammon polii x Ovis aries</name>
    <dbReference type="NCBI Taxonomy" id="2918886"/>
    <lineage>
        <taxon>Eukaryota</taxon>
        <taxon>Metazoa</taxon>
        <taxon>Chordata</taxon>
        <taxon>Craniata</taxon>
        <taxon>Vertebrata</taxon>
        <taxon>Euteleostomi</taxon>
        <taxon>Mammalia</taxon>
        <taxon>Eutheria</taxon>
        <taxon>Laurasiatheria</taxon>
        <taxon>Artiodactyla</taxon>
        <taxon>Ruminantia</taxon>
        <taxon>Pecora</taxon>
        <taxon>Bovidae</taxon>
        <taxon>Caprinae</taxon>
        <taxon>Ovis</taxon>
    </lineage>
</organism>
<accession>A0ACB9UUR5</accession>
<evidence type="ECO:0000313" key="1">
    <source>
        <dbReference type="EMBL" id="KAI4581216.1"/>
    </source>
</evidence>
<proteinExistence type="predicted"/>
<sequence length="724" mass="80077">MPSPLKLMTDRAFDAFTPKGVVISKSEKPVQVYQKEDDLPKGLPKEATVLGTIQILCFLVISSLGVILVYAPSSPQLSPAISTILMSGYPFLGALCGVLVVMLTFTVLELLAAAYASVFWWKRSTATARHSSSRVGRTGALESTHAHSDGSLLEFLKGEPKVLGAAQVLLALIIAGIGVIFALNYFHFAQRFPLVFLTGYPFWGAFIFIVTGCLTGASSNDKCMGILSVLLIISIAELSIAVTIASFRSNCWANSNEIVFFLPSDATQESELSVPDENAVIQFELQEESTSADSVTNIKPVFFGGYSFFKLRVTKNQFAFHHAGRRGSDSFNTSSLFMEDERQKYAPQTASLYGEDVEAKHSPPVLEEESPEIMMNTEPLKDEDLHAAITQSPEEKTPLLQDQASKLQLFPSYSVKSVHSLLLQDLPSQASRAETSPEQDLLSEASSHGITSQDKQSQGISLQNTQSHDMLSDYLPAPDMPAQDLPFQRQALPLQAIPFGATSLLSVQSPTMQHLDQQSLDFQLHNVQSQEQRAVHLSYQDIKSEVMLMTEEWKPGEELQSRRPSKQHSQLQQSKGCPCARQKAPDMYSQDQPPPRRKSLDKHIRGWLSPKKQYIDKEIQAVQILFGVMNFSFGIVLLFTLEDPYPRFPFIFISGYPFWSSVLVTLSRIMSALSALAAAAGIFLLVIGFLIDRDFLCGYAGEVSECYAVTTLFIEFTDKEIKQA</sequence>
<protein>
    <submittedName>
        <fullName evidence="1">Uncharacterized protein</fullName>
    </submittedName>
</protein>